<keyword evidence="10" id="KW-0732">Signal</keyword>
<feature type="chain" id="PRO_5013166126" description="Polygalacturonase At3g15720" evidence="10">
    <location>
        <begin position="18"/>
        <end position="275"/>
    </location>
</feature>
<dbReference type="Pfam" id="PF00295">
    <property type="entry name" value="Glyco_hydro_28"/>
    <property type="match status" value="1"/>
</dbReference>
<reference evidence="12" key="1">
    <citation type="journal article" date="2017" name="Plant J.">
        <title>The pomegranate (Punica granatum L.) genome and the genomics of punicalagin biosynthesis.</title>
        <authorList>
            <person name="Qin G."/>
            <person name="Xu C."/>
            <person name="Ming R."/>
            <person name="Tang H."/>
            <person name="Guyot R."/>
            <person name="Kramer E.M."/>
            <person name="Hu Y."/>
            <person name="Yi X."/>
            <person name="Qi Y."/>
            <person name="Xu X."/>
            <person name="Gao Z."/>
            <person name="Pan H."/>
            <person name="Jian J."/>
            <person name="Tian Y."/>
            <person name="Yue Z."/>
            <person name="Xu Y."/>
        </authorList>
    </citation>
    <scope>NUCLEOTIDE SEQUENCE [LARGE SCALE GENOMIC DNA]</scope>
    <source>
        <strain evidence="12">cv. Dabenzi</strain>
    </source>
</reference>
<dbReference type="PANTHER" id="PTHR31375">
    <property type="match status" value="1"/>
</dbReference>
<organism evidence="11 12">
    <name type="scientific">Punica granatum</name>
    <name type="common">Pomegranate</name>
    <dbReference type="NCBI Taxonomy" id="22663"/>
    <lineage>
        <taxon>Eukaryota</taxon>
        <taxon>Viridiplantae</taxon>
        <taxon>Streptophyta</taxon>
        <taxon>Embryophyta</taxon>
        <taxon>Tracheophyta</taxon>
        <taxon>Spermatophyta</taxon>
        <taxon>Magnoliopsida</taxon>
        <taxon>eudicotyledons</taxon>
        <taxon>Gunneridae</taxon>
        <taxon>Pentapetalae</taxon>
        <taxon>rosids</taxon>
        <taxon>malvids</taxon>
        <taxon>Myrtales</taxon>
        <taxon>Lythraceae</taxon>
        <taxon>Punica</taxon>
    </lineage>
</organism>
<dbReference type="InterPro" id="IPR011050">
    <property type="entry name" value="Pectin_lyase_fold/virulence"/>
</dbReference>
<dbReference type="SMART" id="SM00710">
    <property type="entry name" value="PbH1"/>
    <property type="match status" value="4"/>
</dbReference>
<evidence type="ECO:0000256" key="8">
    <source>
        <dbReference type="PROSITE-ProRule" id="PRU10052"/>
    </source>
</evidence>
<evidence type="ECO:0000256" key="5">
    <source>
        <dbReference type="ARBA" id="ARBA00022801"/>
    </source>
</evidence>
<dbReference type="GO" id="GO:0005975">
    <property type="term" value="P:carbohydrate metabolic process"/>
    <property type="evidence" value="ECO:0007669"/>
    <property type="project" value="InterPro"/>
</dbReference>
<evidence type="ECO:0000256" key="4">
    <source>
        <dbReference type="ARBA" id="ARBA00022525"/>
    </source>
</evidence>
<keyword evidence="5 9" id="KW-0378">Hydrolase</keyword>
<evidence type="ECO:0000256" key="6">
    <source>
        <dbReference type="ARBA" id="ARBA00023295"/>
    </source>
</evidence>
<dbReference type="EMBL" id="MTKT01002501">
    <property type="protein sequence ID" value="OWM78274.1"/>
    <property type="molecule type" value="Genomic_DNA"/>
</dbReference>
<accession>A0A218WZX9</accession>
<dbReference type="AlphaFoldDB" id="A0A218WZX9"/>
<feature type="signal peptide" evidence="10">
    <location>
        <begin position="1"/>
        <end position="17"/>
    </location>
</feature>
<evidence type="ECO:0000256" key="9">
    <source>
        <dbReference type="RuleBase" id="RU361169"/>
    </source>
</evidence>
<dbReference type="InterPro" id="IPR000743">
    <property type="entry name" value="Glyco_hydro_28"/>
</dbReference>
<comment type="similarity">
    <text evidence="2 9">Belongs to the glycosyl hydrolase 28 family.</text>
</comment>
<evidence type="ECO:0000313" key="12">
    <source>
        <dbReference type="Proteomes" id="UP000197138"/>
    </source>
</evidence>
<dbReference type="Proteomes" id="UP000197138">
    <property type="component" value="Unassembled WGS sequence"/>
</dbReference>
<feature type="active site" evidence="8">
    <location>
        <position position="233"/>
    </location>
</feature>
<evidence type="ECO:0000256" key="3">
    <source>
        <dbReference type="ARBA" id="ARBA00022512"/>
    </source>
</evidence>
<keyword evidence="7" id="KW-0961">Cell wall biogenesis/degradation</keyword>
<evidence type="ECO:0000256" key="1">
    <source>
        <dbReference type="ARBA" id="ARBA00004191"/>
    </source>
</evidence>
<protein>
    <recommendedName>
        <fullName evidence="13">Polygalacturonase At3g15720</fullName>
    </recommendedName>
</protein>
<dbReference type="SUPFAM" id="SSF51126">
    <property type="entry name" value="Pectin lyase-like"/>
    <property type="match status" value="1"/>
</dbReference>
<keyword evidence="4" id="KW-0964">Secreted</keyword>
<dbReference type="PROSITE" id="PS00502">
    <property type="entry name" value="POLYGALACTURONASE"/>
    <property type="match status" value="1"/>
</dbReference>
<keyword evidence="6 9" id="KW-0326">Glycosidase</keyword>
<dbReference type="InterPro" id="IPR006626">
    <property type="entry name" value="PbH1"/>
</dbReference>
<dbReference type="GO" id="GO:0071555">
    <property type="term" value="P:cell wall organization"/>
    <property type="evidence" value="ECO:0007669"/>
    <property type="project" value="UniProtKB-KW"/>
</dbReference>
<comment type="subcellular location">
    <subcellularLocation>
        <location evidence="1">Secreted</location>
        <location evidence="1">Cell wall</location>
    </subcellularLocation>
</comment>
<name>A0A218WZX9_PUNGR</name>
<proteinExistence type="inferred from homology"/>
<comment type="caution">
    <text evidence="11">The sequence shown here is derived from an EMBL/GenBank/DDBJ whole genome shotgun (WGS) entry which is preliminary data.</text>
</comment>
<dbReference type="Gene3D" id="2.160.20.10">
    <property type="entry name" value="Single-stranded right-handed beta-helix, Pectin lyase-like"/>
    <property type="match status" value="1"/>
</dbReference>
<evidence type="ECO:0000256" key="7">
    <source>
        <dbReference type="ARBA" id="ARBA00023316"/>
    </source>
</evidence>
<evidence type="ECO:0000313" key="11">
    <source>
        <dbReference type="EMBL" id="OWM78274.1"/>
    </source>
</evidence>
<dbReference type="InterPro" id="IPR012334">
    <property type="entry name" value="Pectin_lyas_fold"/>
</dbReference>
<keyword evidence="3" id="KW-0134">Cell wall</keyword>
<evidence type="ECO:0000256" key="2">
    <source>
        <dbReference type="ARBA" id="ARBA00008834"/>
    </source>
</evidence>
<dbReference type="GO" id="GO:0004650">
    <property type="term" value="F:polygalacturonase activity"/>
    <property type="evidence" value="ECO:0007669"/>
    <property type="project" value="InterPro"/>
</dbReference>
<evidence type="ECO:0000256" key="10">
    <source>
        <dbReference type="SAM" id="SignalP"/>
    </source>
</evidence>
<sequence>MFGALISAVLLIGVVDCQTFNVLNYGAAADGQKDDSPAFAKAWKDVCNSTGKPTLHIPAKRAYLLNPVAFSGPCKSGNINVDLWGTLQAPASPSAWKGLDQSRWIIFKNVNGLKIAGPGLVDGRGQQWWSISCQHNPGKALSFIGCNGVTMSQIRFRDSPQTHVLILGSTNVQFWELSIHAPGKSPNTDGIHISSSKGIAIHNTIIGTGDDCVSIGDQCSNINVTGLVCGPGHGVSIGSLGMDGGVANVQDIRVHRVHFIGTTNGARIKTWQARE</sequence>
<evidence type="ECO:0008006" key="13">
    <source>
        <dbReference type="Google" id="ProtNLM"/>
    </source>
</evidence>
<gene>
    <name evidence="11" type="ORF">CDL15_Pgr015093</name>
</gene>